<organism evidence="1 2">
    <name type="scientific">Echinicola strongylocentroti</name>
    <dbReference type="NCBI Taxonomy" id="1795355"/>
    <lineage>
        <taxon>Bacteria</taxon>
        <taxon>Pseudomonadati</taxon>
        <taxon>Bacteroidota</taxon>
        <taxon>Cytophagia</taxon>
        <taxon>Cytophagales</taxon>
        <taxon>Cyclobacteriaceae</taxon>
        <taxon>Echinicola</taxon>
    </lineage>
</organism>
<protein>
    <submittedName>
        <fullName evidence="1">Uncharacterized protein</fullName>
    </submittedName>
</protein>
<dbReference type="AlphaFoldDB" id="A0A2Z4IGR5"/>
<proteinExistence type="predicted"/>
<name>A0A2Z4IGR5_9BACT</name>
<dbReference type="EMBL" id="CP030041">
    <property type="protein sequence ID" value="AWW30115.1"/>
    <property type="molecule type" value="Genomic_DNA"/>
</dbReference>
<gene>
    <name evidence="1" type="ORF">DN752_08250</name>
</gene>
<reference evidence="1 2" key="1">
    <citation type="submission" date="2018-06" db="EMBL/GenBank/DDBJ databases">
        <title>Echinicola strongylocentroti sp. nov., isolated from a sea urchin Strongylocentrotus intermedius.</title>
        <authorList>
            <person name="Bae S.S."/>
        </authorList>
    </citation>
    <scope>NUCLEOTIDE SEQUENCE [LARGE SCALE GENOMIC DNA]</scope>
    <source>
        <strain evidence="1 2">MEBiC08714</strain>
    </source>
</reference>
<dbReference type="RefSeq" id="WP_112783502.1">
    <property type="nucleotide sequence ID" value="NZ_CP030041.1"/>
</dbReference>
<dbReference type="KEGG" id="est:DN752_08250"/>
<accession>A0A2Z4IGR5</accession>
<keyword evidence="2" id="KW-1185">Reference proteome</keyword>
<evidence type="ECO:0000313" key="1">
    <source>
        <dbReference type="EMBL" id="AWW30115.1"/>
    </source>
</evidence>
<dbReference type="Proteomes" id="UP000248688">
    <property type="component" value="Chromosome"/>
</dbReference>
<sequence>MIAFEVIINNNRKIVAANESGVLTFGLDKVTQGTEKEIKVRLGGYSRDNRTHYEISSLLEMN</sequence>
<evidence type="ECO:0000313" key="2">
    <source>
        <dbReference type="Proteomes" id="UP000248688"/>
    </source>
</evidence>